<evidence type="ECO:0000313" key="2">
    <source>
        <dbReference type="Proteomes" id="UP000012106"/>
    </source>
</evidence>
<evidence type="ECO:0000313" key="1">
    <source>
        <dbReference type="EMBL" id="EMN22102.1"/>
    </source>
</evidence>
<dbReference type="EMBL" id="AHMU02000036">
    <property type="protein sequence ID" value="EMN22102.1"/>
    <property type="molecule type" value="Genomic_DNA"/>
</dbReference>
<sequence length="329" mass="38116">MRSKITKACQDFCVNGFFRILFRLLRHAGSIKLKITLLSLTCVCHHPIKNHLQVGFGTNFIYFHTTIHSIRATPSIKKYVDCKYAASKNPPHENQASHFYLLFFVSTLLIHSEEKSQAERRIENKTQIGGFVTPKANITVLNFSYAFHKHFSLTFTGSVRRGGTLSHLNFDETTLSVGMESVRWSSDTNMFFLGIEYYPLEKIPFYLTGYIGIQKTSGSTQQEYYTLNPLNPEAFIQTNSFSYSVTPKRSGLVGIGFGFKWQFSNGIFIGFQIGNYYTNEKRDIYVYNEFRPNTTVSLEQTWIHQKYLEHRLSDYEYQKMAYPYIGFSF</sequence>
<reference evidence="1 2" key="1">
    <citation type="submission" date="2013-01" db="EMBL/GenBank/DDBJ databases">
        <authorList>
            <person name="Harkins D.M."/>
            <person name="Durkin A.S."/>
            <person name="Brinkac L.M."/>
            <person name="Haft D.H."/>
            <person name="Selengut J.D."/>
            <person name="Sanka R."/>
            <person name="DePew J."/>
            <person name="Purushe J."/>
            <person name="Hartskeerl R.A."/>
            <person name="Ahmed A."/>
            <person name="van der Linden H."/>
            <person name="Goris M.G.A."/>
            <person name="Vinetz J.M."/>
            <person name="Sutton G.G."/>
            <person name="Nierman W.C."/>
            <person name="Fouts D.E."/>
        </authorList>
    </citation>
    <scope>NUCLEOTIDE SEQUENCE [LARGE SCALE GENOMIC DNA]</scope>
    <source>
        <strain evidence="1 2">MAVJ 401</strain>
    </source>
</reference>
<dbReference type="AlphaFoldDB" id="M6K2V9"/>
<name>M6K2V9_9LEPT</name>
<gene>
    <name evidence="1" type="ORF">LEP1GSC063_0262</name>
</gene>
<dbReference type="Proteomes" id="UP000012106">
    <property type="component" value="Unassembled WGS sequence"/>
</dbReference>
<organism evidence="1 2">
    <name type="scientific">Leptospira santarosai serovar Arenal str. MAVJ 401</name>
    <dbReference type="NCBI Taxonomy" id="1049976"/>
    <lineage>
        <taxon>Bacteria</taxon>
        <taxon>Pseudomonadati</taxon>
        <taxon>Spirochaetota</taxon>
        <taxon>Spirochaetia</taxon>
        <taxon>Leptospirales</taxon>
        <taxon>Leptospiraceae</taxon>
        <taxon>Leptospira</taxon>
    </lineage>
</organism>
<comment type="caution">
    <text evidence="1">The sequence shown here is derived from an EMBL/GenBank/DDBJ whole genome shotgun (WGS) entry which is preliminary data.</text>
</comment>
<accession>M6K2V9</accession>
<proteinExistence type="predicted"/>
<protein>
    <submittedName>
        <fullName evidence="1">Uncharacterized protein</fullName>
    </submittedName>
</protein>